<evidence type="ECO:0000313" key="1">
    <source>
        <dbReference type="EMBL" id="PZT64990.1"/>
    </source>
</evidence>
<gene>
    <name evidence="1" type="ORF">DNQ45_19350</name>
</gene>
<proteinExistence type="predicted"/>
<organism evidence="1 2">
    <name type="scientific">Escherichia coli</name>
    <dbReference type="NCBI Taxonomy" id="562"/>
    <lineage>
        <taxon>Bacteria</taxon>
        <taxon>Pseudomonadati</taxon>
        <taxon>Pseudomonadota</taxon>
        <taxon>Gammaproteobacteria</taxon>
        <taxon>Enterobacterales</taxon>
        <taxon>Enterobacteriaceae</taxon>
        <taxon>Escherichia</taxon>
    </lineage>
</organism>
<accession>A0A2W6PZ49</accession>
<name>A0A2W6PZ49_ECOLX</name>
<evidence type="ECO:0000313" key="2">
    <source>
        <dbReference type="Proteomes" id="UP000249482"/>
    </source>
</evidence>
<sequence length="60" mass="7022">MIFDCYGDADDFLDCFIMQPIFLAYIFELATPLSATSKRTCYTLRHFFLSLPPFNLNIYP</sequence>
<dbReference type="EMBL" id="QKWZ01000539">
    <property type="protein sequence ID" value="PZT64990.1"/>
    <property type="molecule type" value="Genomic_DNA"/>
</dbReference>
<dbReference type="Proteomes" id="UP000249482">
    <property type="component" value="Unassembled WGS sequence"/>
</dbReference>
<dbReference type="AlphaFoldDB" id="A0A2W6PZ49"/>
<reference evidence="1 2" key="1">
    <citation type="submission" date="2018-06" db="EMBL/GenBank/DDBJ databases">
        <title>Draft genome sequence of mcr-1-harboring Escherichia coli isolated from wound infection of a hospitalized patient, in Bolivia.</title>
        <authorList>
            <person name="Munoz M.E."/>
            <person name="Moura Q."/>
            <person name="Ventura P.R.M."/>
            <person name="Bustos L.R."/>
            <person name="Ovando B.G."/>
            <person name="Terrazas D.I.V."/>
            <person name="Yarhui N.B."/>
            <person name="Cerdeira L."/>
            <person name="Lincopan N."/>
        </authorList>
    </citation>
    <scope>NUCLEOTIDE SEQUENCE [LARGE SCALE GENOMIC DNA]</scope>
    <source>
        <strain evidence="1 2">EcMLT</strain>
    </source>
</reference>
<protein>
    <submittedName>
        <fullName evidence="1">Uncharacterized protein</fullName>
    </submittedName>
</protein>
<comment type="caution">
    <text evidence="1">The sequence shown here is derived from an EMBL/GenBank/DDBJ whole genome shotgun (WGS) entry which is preliminary data.</text>
</comment>